<protein>
    <submittedName>
        <fullName evidence="3">Putative deoxyhypusine synthase</fullName>
        <ecNumber evidence="3">2.5.1.46</ecNumber>
    </submittedName>
</protein>
<accession>A0A5E4LQH3</accession>
<dbReference type="AlphaFoldDB" id="A0A5E4LQH3"/>
<organism evidence="3 4">
    <name type="scientific">Candidatus Bilamarchaeum dharawalense</name>
    <dbReference type="NCBI Taxonomy" id="2885759"/>
    <lineage>
        <taxon>Archaea</taxon>
        <taxon>Candidatus Micrarchaeota</taxon>
        <taxon>Candidatus Micrarchaeia</taxon>
        <taxon>Candidatus Anstonellales</taxon>
        <taxon>Candidatus Bilamarchaeaceae</taxon>
        <taxon>Candidatus Bilamarchaeum</taxon>
    </lineage>
</organism>
<dbReference type="PANTHER" id="PTHR11703">
    <property type="entry name" value="DEOXYHYPUSINE SYNTHASE"/>
    <property type="match status" value="1"/>
</dbReference>
<dbReference type="InterPro" id="IPR029035">
    <property type="entry name" value="DHS-like_NAD/FAD-binding_dom"/>
</dbReference>
<dbReference type="Gene3D" id="3.40.910.10">
    <property type="entry name" value="Deoxyhypusine synthase"/>
    <property type="match status" value="1"/>
</dbReference>
<dbReference type="InterPro" id="IPR002773">
    <property type="entry name" value="Deoxyhypusine_synthase"/>
</dbReference>
<evidence type="ECO:0000313" key="3">
    <source>
        <dbReference type="EMBL" id="VVC03378.1"/>
    </source>
</evidence>
<dbReference type="SUPFAM" id="SSF52467">
    <property type="entry name" value="DHS-like NAD/FAD-binding domain"/>
    <property type="match status" value="1"/>
</dbReference>
<sequence length="360" mass="40386">MKHEESIRAHAKMSTGHSDKLEPLRPLELEKCNSVDDLVKAMKHTAFGGRNVGEAADALERMTRDKDCFKVLTLSGAMTVAKMGMVVCDMIENGMVDAVISTGALMAHGFIESAGMQHFKYRPDMDDVALFEKGYNRVYDTLEPESNFDNAYKIFRSQIIGWDSKEIACSHKINRKLGEYLHKNVKGRGILKSAYERNVPVYVPAFTDSELGLDFATIRRERRESGQPDISFDPFYDLEDYVSRIVAAKELGIFTIGGGVPRNWAQQVGPYIDLLQWRLGKGDKVNMHEETGHSKRFKYAVRICPEPVHFGGLSGCTYSEGVSWGKFVPVREGGVQVEVLDDATVAWPLIVKAVLERLKK</sequence>
<reference evidence="3 4" key="1">
    <citation type="submission" date="2019-08" db="EMBL/GenBank/DDBJ databases">
        <authorList>
            <person name="Vazquez-Campos X."/>
        </authorList>
    </citation>
    <scope>NUCLEOTIDE SEQUENCE [LARGE SCALE GENOMIC DNA]</scope>
    <source>
        <strain evidence="3">LFW-283_2</strain>
    </source>
</reference>
<name>A0A5E4LQH3_9ARCH</name>
<evidence type="ECO:0000313" key="4">
    <source>
        <dbReference type="Proteomes" id="UP000789941"/>
    </source>
</evidence>
<gene>
    <name evidence="3" type="primary">dys_1</name>
    <name evidence="3" type="ORF">LFW2832_00330</name>
</gene>
<comment type="caution">
    <text evidence="3">The sequence shown here is derived from an EMBL/GenBank/DDBJ whole genome shotgun (WGS) entry which is preliminary data.</text>
</comment>
<dbReference type="InterPro" id="IPR036982">
    <property type="entry name" value="Deoxyhypusine_synthase_sf"/>
</dbReference>
<comment type="similarity">
    <text evidence="1">Belongs to the deoxyhypusine synthase family.</text>
</comment>
<dbReference type="PANTHER" id="PTHR11703:SF2">
    <property type="entry name" value="DEOXYHYPUSINE SYNTHASE-LIKE PROTEIN"/>
    <property type="match status" value="1"/>
</dbReference>
<dbReference type="GO" id="GO:0034038">
    <property type="term" value="F:deoxyhypusine synthase activity"/>
    <property type="evidence" value="ECO:0007669"/>
    <property type="project" value="UniProtKB-EC"/>
</dbReference>
<dbReference type="EC" id="2.5.1.46" evidence="3"/>
<evidence type="ECO:0000256" key="2">
    <source>
        <dbReference type="ARBA" id="ARBA00022679"/>
    </source>
</evidence>
<dbReference type="Pfam" id="PF01916">
    <property type="entry name" value="DS"/>
    <property type="match status" value="1"/>
</dbReference>
<evidence type="ECO:0000256" key="1">
    <source>
        <dbReference type="ARBA" id="ARBA00009892"/>
    </source>
</evidence>
<dbReference type="EMBL" id="CABMJJ010000007">
    <property type="protein sequence ID" value="VVC03378.1"/>
    <property type="molecule type" value="Genomic_DNA"/>
</dbReference>
<keyword evidence="2 3" id="KW-0808">Transferase</keyword>
<proteinExistence type="inferred from homology"/>
<dbReference type="Proteomes" id="UP000789941">
    <property type="component" value="Unassembled WGS sequence"/>
</dbReference>
<dbReference type="GO" id="GO:0005737">
    <property type="term" value="C:cytoplasm"/>
    <property type="evidence" value="ECO:0007669"/>
    <property type="project" value="TreeGrafter"/>
</dbReference>